<evidence type="ECO:0000259" key="1">
    <source>
        <dbReference type="Pfam" id="PF05050"/>
    </source>
</evidence>
<comment type="caution">
    <text evidence="3">The sequence shown here is derived from an EMBL/GenBank/DDBJ whole genome shotgun (WGS) entry which is preliminary data.</text>
</comment>
<evidence type="ECO:0000313" key="4">
    <source>
        <dbReference type="Proteomes" id="UP001501523"/>
    </source>
</evidence>
<dbReference type="PANTHER" id="PTHR34203">
    <property type="entry name" value="METHYLTRANSFERASE, FKBM FAMILY PROTEIN"/>
    <property type="match status" value="1"/>
</dbReference>
<keyword evidence="4" id="KW-1185">Reference proteome</keyword>
<dbReference type="InterPro" id="IPR029063">
    <property type="entry name" value="SAM-dependent_MTases_sf"/>
</dbReference>
<accession>A0ABP3TT76</accession>
<dbReference type="Pfam" id="PF13946">
    <property type="entry name" value="DUF4214"/>
    <property type="match status" value="1"/>
</dbReference>
<protein>
    <recommendedName>
        <fullName evidence="5">FkbM family methyltransferase</fullName>
    </recommendedName>
</protein>
<gene>
    <name evidence="3" type="ORF">GCM10009105_19310</name>
</gene>
<dbReference type="Gene3D" id="3.40.50.150">
    <property type="entry name" value="Vaccinia Virus protein VP39"/>
    <property type="match status" value="1"/>
</dbReference>
<dbReference type="SUPFAM" id="SSF53335">
    <property type="entry name" value="S-adenosyl-L-methionine-dependent methyltransferases"/>
    <property type="match status" value="1"/>
</dbReference>
<organism evidence="3 4">
    <name type="scientific">Dokdonella soli</name>
    <dbReference type="NCBI Taxonomy" id="529810"/>
    <lineage>
        <taxon>Bacteria</taxon>
        <taxon>Pseudomonadati</taxon>
        <taxon>Pseudomonadota</taxon>
        <taxon>Gammaproteobacteria</taxon>
        <taxon>Lysobacterales</taxon>
        <taxon>Rhodanobacteraceae</taxon>
        <taxon>Dokdonella</taxon>
    </lineage>
</organism>
<proteinExistence type="predicted"/>
<dbReference type="InterPro" id="IPR052514">
    <property type="entry name" value="SAM-dependent_MTase"/>
</dbReference>
<dbReference type="Proteomes" id="UP001501523">
    <property type="component" value="Unassembled WGS sequence"/>
</dbReference>
<feature type="domain" description="Methyltransferase FkbM" evidence="1">
    <location>
        <begin position="115"/>
        <end position="253"/>
    </location>
</feature>
<evidence type="ECO:0000259" key="2">
    <source>
        <dbReference type="Pfam" id="PF13946"/>
    </source>
</evidence>
<feature type="domain" description="DUF4214" evidence="2">
    <location>
        <begin position="12"/>
        <end position="58"/>
    </location>
</feature>
<evidence type="ECO:0008006" key="5">
    <source>
        <dbReference type="Google" id="ProtNLM"/>
    </source>
</evidence>
<sequence length="322" mass="35841">MAKSPYADTEDVRYAYRLLLGRTPDQQGFDHYARLVGAGTLTPSEIANAILGSEEFTSRRNDQERPIEVALNGYSMFVRSIDRDIGAWILRNKMHEPHVTQVVRNLLRPGDTFVDVGANIGYFTALAAYLVGPDGKVVAVEPMDKNLQLLYATIFSNKFAHVEIHPFAASDVNGLLPMETGFGTSNGQVILTGARGRLPAMFAQARRLDDMLSGLSTIRLLKIDIEGYELIALSGFAAGLARHRPLLLTEFHPKCMRENSMIEPEAYLSMLFAYGDEVQVLHENGEQIACRDAESVMREWRRAGMRMGGDGTNHLDLLVRPR</sequence>
<dbReference type="InterPro" id="IPR006342">
    <property type="entry name" value="FkbM_mtfrase"/>
</dbReference>
<dbReference type="EMBL" id="BAAAEU010000007">
    <property type="protein sequence ID" value="GAA0714601.1"/>
    <property type="molecule type" value="Genomic_DNA"/>
</dbReference>
<reference evidence="4" key="1">
    <citation type="journal article" date="2019" name="Int. J. Syst. Evol. Microbiol.">
        <title>The Global Catalogue of Microorganisms (GCM) 10K type strain sequencing project: providing services to taxonomists for standard genome sequencing and annotation.</title>
        <authorList>
            <consortium name="The Broad Institute Genomics Platform"/>
            <consortium name="The Broad Institute Genome Sequencing Center for Infectious Disease"/>
            <person name="Wu L."/>
            <person name="Ma J."/>
        </authorList>
    </citation>
    <scope>NUCLEOTIDE SEQUENCE [LARGE SCALE GENOMIC DNA]</scope>
    <source>
        <strain evidence="4">JCM 15421</strain>
    </source>
</reference>
<dbReference type="InterPro" id="IPR025282">
    <property type="entry name" value="DUF4214"/>
</dbReference>
<dbReference type="Pfam" id="PF05050">
    <property type="entry name" value="Methyltransf_21"/>
    <property type="match status" value="1"/>
</dbReference>
<name>A0ABP3TT76_9GAMM</name>
<dbReference type="NCBIfam" id="TIGR01444">
    <property type="entry name" value="fkbM_fam"/>
    <property type="match status" value="1"/>
</dbReference>
<dbReference type="PANTHER" id="PTHR34203:SF15">
    <property type="entry name" value="SLL1173 PROTEIN"/>
    <property type="match status" value="1"/>
</dbReference>
<evidence type="ECO:0000313" key="3">
    <source>
        <dbReference type="EMBL" id="GAA0714601.1"/>
    </source>
</evidence>